<evidence type="ECO:0000256" key="2">
    <source>
        <dbReference type="ARBA" id="ARBA00004442"/>
    </source>
</evidence>
<name>U7UJZ8_9FIRM</name>
<evidence type="ECO:0000256" key="11">
    <source>
        <dbReference type="SAM" id="Coils"/>
    </source>
</evidence>
<dbReference type="Pfam" id="PF22414">
    <property type="entry name" value="Hia_Tpr_ring_dom"/>
    <property type="match status" value="1"/>
</dbReference>
<dbReference type="Gene3D" id="2.150.10.10">
    <property type="entry name" value="Serralysin-like metalloprotease, C-terminal"/>
    <property type="match status" value="1"/>
</dbReference>
<keyword evidence="7" id="KW-0732">Signal</keyword>
<keyword evidence="4" id="KW-0813">Transport</keyword>
<dbReference type="PATRIC" id="fig|1111454.3.peg.1397"/>
<feature type="domain" description="Trimeric autotransporter adhesin YadA-like stalk" evidence="13">
    <location>
        <begin position="27"/>
        <end position="65"/>
    </location>
</feature>
<dbReference type="EMBL" id="AWXA01000037">
    <property type="protein sequence ID" value="ERT59209.1"/>
    <property type="molecule type" value="Genomic_DNA"/>
</dbReference>
<protein>
    <submittedName>
        <fullName evidence="15">YadA-like C-terminal domain protein</fullName>
    </submittedName>
</protein>
<evidence type="ECO:0000313" key="16">
    <source>
        <dbReference type="Proteomes" id="UP000017090"/>
    </source>
</evidence>
<evidence type="ECO:0000256" key="5">
    <source>
        <dbReference type="ARBA" id="ARBA00022452"/>
    </source>
</evidence>
<evidence type="ECO:0000259" key="12">
    <source>
        <dbReference type="Pfam" id="PF03895"/>
    </source>
</evidence>
<accession>U7UJZ8</accession>
<dbReference type="SUPFAM" id="SSF101967">
    <property type="entry name" value="Adhesin YadA, collagen-binding domain"/>
    <property type="match status" value="1"/>
</dbReference>
<dbReference type="InterPro" id="IPR054742">
    <property type="entry name" value="NhhA_Tpr-ring_dom"/>
</dbReference>
<feature type="domain" description="Trimeric autotransporter adhesin YadA-like stalk" evidence="13">
    <location>
        <begin position="344"/>
        <end position="372"/>
    </location>
</feature>
<organism evidence="15 16">
    <name type="scientific">Megasphaera vaginalis</name>
    <name type="common">ex Srinivasan et al. 2021</name>
    <dbReference type="NCBI Taxonomy" id="1111454"/>
    <lineage>
        <taxon>Bacteria</taxon>
        <taxon>Bacillati</taxon>
        <taxon>Bacillota</taxon>
        <taxon>Negativicutes</taxon>
        <taxon>Veillonellales</taxon>
        <taxon>Veillonellaceae</taxon>
        <taxon>Megasphaera</taxon>
    </lineage>
</organism>
<dbReference type="OrthoDB" id="2216692at2"/>
<dbReference type="Gene3D" id="2.20.70.140">
    <property type="match status" value="1"/>
</dbReference>
<dbReference type="GO" id="GO:0015031">
    <property type="term" value="P:protein transport"/>
    <property type="evidence" value="ECO:0007669"/>
    <property type="project" value="UniProtKB-KW"/>
</dbReference>
<dbReference type="InterPro" id="IPR045584">
    <property type="entry name" value="Pilin-like"/>
</dbReference>
<dbReference type="Gene3D" id="3.30.1300.30">
    <property type="entry name" value="GSPII I/J protein-like"/>
    <property type="match status" value="1"/>
</dbReference>
<evidence type="ECO:0000259" key="13">
    <source>
        <dbReference type="Pfam" id="PF05662"/>
    </source>
</evidence>
<dbReference type="InterPro" id="IPR005594">
    <property type="entry name" value="YadA_C"/>
</dbReference>
<keyword evidence="10" id="KW-0998">Cell outer membrane</keyword>
<evidence type="ECO:0000259" key="14">
    <source>
        <dbReference type="Pfam" id="PF22414"/>
    </source>
</evidence>
<evidence type="ECO:0000256" key="3">
    <source>
        <dbReference type="ARBA" id="ARBA00005848"/>
    </source>
</evidence>
<evidence type="ECO:0000256" key="9">
    <source>
        <dbReference type="ARBA" id="ARBA00023136"/>
    </source>
</evidence>
<keyword evidence="5" id="KW-1134">Transmembrane beta strand</keyword>
<feature type="coiled-coil region" evidence="11">
    <location>
        <begin position="476"/>
        <end position="510"/>
    </location>
</feature>
<keyword evidence="6" id="KW-0812">Transmembrane</keyword>
<dbReference type="GO" id="GO:0009279">
    <property type="term" value="C:cell outer membrane"/>
    <property type="evidence" value="ECO:0007669"/>
    <property type="project" value="UniProtKB-SubCell"/>
</dbReference>
<dbReference type="eggNOG" id="COG5295">
    <property type="taxonomic scope" value="Bacteria"/>
</dbReference>
<keyword evidence="16" id="KW-1185">Reference proteome</keyword>
<feature type="domain" description="Autotransporter adhesin NhhA Trp-ring" evidence="14">
    <location>
        <begin position="159"/>
        <end position="195"/>
    </location>
</feature>
<dbReference type="RefSeq" id="WP_023053836.1">
    <property type="nucleotide sequence ID" value="NZ_AWXA01000037.1"/>
</dbReference>
<dbReference type="AlphaFoldDB" id="U7UJZ8"/>
<proteinExistence type="inferred from homology"/>
<reference evidence="15 16" key="1">
    <citation type="submission" date="2013-09" db="EMBL/GenBank/DDBJ databases">
        <authorList>
            <person name="Durkin A.S."/>
            <person name="Haft D.R."/>
            <person name="McCorrison J."/>
            <person name="Torralba M."/>
            <person name="Gillis M."/>
            <person name="Haft D.H."/>
            <person name="Methe B."/>
            <person name="Sutton G."/>
            <person name="Nelson K.E."/>
        </authorList>
    </citation>
    <scope>NUCLEOTIDE SEQUENCE [LARGE SCALE GENOMIC DNA]</scope>
    <source>
        <strain evidence="15 16">BV3C16-1</strain>
    </source>
</reference>
<dbReference type="InterPro" id="IPR008635">
    <property type="entry name" value="Coiled_stalk_dom"/>
</dbReference>
<sequence length="516" mass="52649">MAGDGSAWHSTANAIAVGSASTDTTRQIIGVAAGSEATDAVNVAQLQALDTKYDAQLAQGFNVKSGGATANLALNGTASPTLEFAGDDNIKASLNGTKVSYSLNKAGITNTLSDTFAKVDASNLTDDNVASWKTKLGVTESQINNASAWDIFGNGADKVTTVAKGGQVKFVDGENTTATVTKDAEGKATVIFDLKNTISLGKDGAEGHIGLNGKDGLTDIRTGSGAADVNGKVGERATRILYKDPKGAEQQVATLADGLRFKGDSGEAAKSLNSVMTIKGADANISTAVNDGGDMLISLGKNLKVDSLAAGGTVIGKEGISVKGSDGNAVAITKNGIDAGGKAISNVGRGVNADDAVTKAQLDEVANHAGANLLPAVHELGSRVNRVGAGAAALAALHPQNFDPDDKWDFSAGYGNYRGANALAVGAFYRPNGTTMISVGGSFGGGENMLNAGVSLKFGSHNPYAGYSGAALHGVIADQDRQIAELKQVVASQREEMQTMKAQMQTILQRLDTLKN</sequence>
<keyword evidence="9" id="KW-0472">Membrane</keyword>
<gene>
    <name evidence="15" type="ORF">HMPREF1250_1477</name>
</gene>
<feature type="domain" description="Trimeric autotransporter adhesin YadA-like C-terminal membrane anchor" evidence="12">
    <location>
        <begin position="403"/>
        <end position="458"/>
    </location>
</feature>
<comment type="similarity">
    <text evidence="3">Belongs to the autotransporter-2 (AT-2) (TC 1.B.40) family.</text>
</comment>
<dbReference type="Pfam" id="PF05662">
    <property type="entry name" value="YadA_stalk"/>
    <property type="match status" value="2"/>
</dbReference>
<comment type="caution">
    <text evidence="15">The sequence shown here is derived from an EMBL/GenBank/DDBJ whole genome shotgun (WGS) entry which is preliminary data.</text>
</comment>
<evidence type="ECO:0000256" key="7">
    <source>
        <dbReference type="ARBA" id="ARBA00022729"/>
    </source>
</evidence>
<evidence type="ECO:0000256" key="1">
    <source>
        <dbReference type="ARBA" id="ARBA00004241"/>
    </source>
</evidence>
<evidence type="ECO:0000256" key="8">
    <source>
        <dbReference type="ARBA" id="ARBA00022927"/>
    </source>
</evidence>
<comment type="subcellular location">
    <subcellularLocation>
        <location evidence="2">Cell outer membrane</location>
    </subcellularLocation>
    <subcellularLocation>
        <location evidence="1">Cell surface</location>
    </subcellularLocation>
</comment>
<evidence type="ECO:0000256" key="6">
    <source>
        <dbReference type="ARBA" id="ARBA00022692"/>
    </source>
</evidence>
<keyword evidence="8" id="KW-0653">Protein transport</keyword>
<dbReference type="Pfam" id="PF03895">
    <property type="entry name" value="YadA_anchor"/>
    <property type="match status" value="1"/>
</dbReference>
<evidence type="ECO:0000256" key="10">
    <source>
        <dbReference type="ARBA" id="ARBA00023237"/>
    </source>
</evidence>
<evidence type="ECO:0000313" key="15">
    <source>
        <dbReference type="EMBL" id="ERT59209.1"/>
    </source>
</evidence>
<evidence type="ECO:0000256" key="4">
    <source>
        <dbReference type="ARBA" id="ARBA00022448"/>
    </source>
</evidence>
<dbReference type="GO" id="GO:0009986">
    <property type="term" value="C:cell surface"/>
    <property type="evidence" value="ECO:0007669"/>
    <property type="project" value="UniProtKB-SubCell"/>
</dbReference>
<keyword evidence="11" id="KW-0175">Coiled coil</keyword>
<dbReference type="SUPFAM" id="SSF54523">
    <property type="entry name" value="Pili subunits"/>
    <property type="match status" value="1"/>
</dbReference>
<dbReference type="STRING" id="1111454.HMPREF1250_1477"/>
<dbReference type="Proteomes" id="UP000017090">
    <property type="component" value="Unassembled WGS sequence"/>
</dbReference>
<dbReference type="InterPro" id="IPR011049">
    <property type="entry name" value="Serralysin-like_metalloprot_C"/>
</dbReference>